<feature type="domain" description="Peptidase S11 D-Ala-D-Ala carboxypeptidase A C-terminal" evidence="15">
    <location>
        <begin position="291"/>
        <end position="380"/>
    </location>
</feature>
<dbReference type="GO" id="GO:0009002">
    <property type="term" value="F:serine-type D-Ala-D-Ala carboxypeptidase activity"/>
    <property type="evidence" value="ECO:0007669"/>
    <property type="project" value="UniProtKB-EC"/>
</dbReference>
<keyword evidence="8 16" id="KW-0378">Hydrolase</keyword>
<dbReference type="Pfam" id="PF00768">
    <property type="entry name" value="Peptidase_S11"/>
    <property type="match status" value="1"/>
</dbReference>
<dbReference type="PANTHER" id="PTHR21581">
    <property type="entry name" value="D-ALANYL-D-ALANINE CARBOXYPEPTIDASE"/>
    <property type="match status" value="1"/>
</dbReference>
<dbReference type="Gene3D" id="3.40.710.10">
    <property type="entry name" value="DD-peptidase/beta-lactamase superfamily"/>
    <property type="match status" value="1"/>
</dbReference>
<reference evidence="16 17" key="1">
    <citation type="submission" date="2021-03" db="EMBL/GenBank/DDBJ databases">
        <title>Genomic Encyclopedia of Type Strains, Phase IV (KMG-IV): sequencing the most valuable type-strain genomes for metagenomic binning, comparative biology and taxonomic classification.</title>
        <authorList>
            <person name="Goeker M."/>
        </authorList>
    </citation>
    <scope>NUCLEOTIDE SEQUENCE [LARGE SCALE GENOMIC DNA]</scope>
    <source>
        <strain evidence="16 17">DSM 28650</strain>
    </source>
</reference>
<comment type="similarity">
    <text evidence="3 13">Belongs to the peptidase S11 family.</text>
</comment>
<dbReference type="InterPro" id="IPR037167">
    <property type="entry name" value="Peptidase_S11_C_sf"/>
</dbReference>
<evidence type="ECO:0000256" key="10">
    <source>
        <dbReference type="ARBA" id="ARBA00022984"/>
    </source>
</evidence>
<keyword evidence="17" id="KW-1185">Reference proteome</keyword>
<dbReference type="PRINTS" id="PR00725">
    <property type="entry name" value="DADACBPTASE1"/>
</dbReference>
<keyword evidence="5 16" id="KW-0121">Carboxypeptidase</keyword>
<comment type="pathway">
    <text evidence="2">Cell wall biogenesis; peptidoglycan biosynthesis.</text>
</comment>
<dbReference type="EC" id="3.4.16.4" evidence="4"/>
<sequence>MKKRSAILSLLLSMIFSLQLCAVPVKALAPKTKENAPANNAVGFEPDARSALLIEPTTGKVLYEKNSKEKFAPASVTKIMTMLLAMEAIDSGKVKLSDKIVCSEKVKSMGGSSMILDTGEVRTVEEILKGIAIASGNDAAVAMAEFLEGSEEAFVVKMNEKAKELGMNDTTFRNCTGLSADGHLSTANDIALMSRELLKHPTILKYSSIYMETISDGRKSPIELVNHNKLVRFYKGCDGLKTGFTQEAMYCISATAVRNDVRMLAVIMGAPSYKQRNADASKLMDYGFAKFESKNIIAKDSEVEKVALDKKGEKFYIAKAKDDVKVTLERGTEDQVTKKVTIDPNLKGFKEGDIVGYCEVFVGDNLVKKIDLYSDREVKQSQFLNNLKNMLTDIFDHAI</sequence>
<accession>A0ABS4K775</accession>
<comment type="function">
    <text evidence="1">Removes C-terminal D-alanyl residues from sugar-peptide cell wall precursors.</text>
</comment>
<gene>
    <name evidence="16" type="ORF">J2Z44_003458</name>
</gene>
<dbReference type="Proteomes" id="UP001519308">
    <property type="component" value="Unassembled WGS sequence"/>
</dbReference>
<dbReference type="RefSeq" id="WP_021284850.1">
    <property type="nucleotide sequence ID" value="NZ_JAGGLL010000033.1"/>
</dbReference>
<dbReference type="InterPro" id="IPR001967">
    <property type="entry name" value="Peptidase_S11_N"/>
</dbReference>
<evidence type="ECO:0000256" key="5">
    <source>
        <dbReference type="ARBA" id="ARBA00022645"/>
    </source>
</evidence>
<evidence type="ECO:0000256" key="13">
    <source>
        <dbReference type="RuleBase" id="RU004016"/>
    </source>
</evidence>
<keyword evidence="9" id="KW-0133">Cell shape</keyword>
<feature type="signal peptide" evidence="14">
    <location>
        <begin position="1"/>
        <end position="22"/>
    </location>
</feature>
<dbReference type="InterPro" id="IPR015956">
    <property type="entry name" value="Peniciliin-bd_prot_C_sf"/>
</dbReference>
<evidence type="ECO:0000256" key="3">
    <source>
        <dbReference type="ARBA" id="ARBA00007164"/>
    </source>
</evidence>
<evidence type="ECO:0000256" key="1">
    <source>
        <dbReference type="ARBA" id="ARBA00003217"/>
    </source>
</evidence>
<comment type="catalytic activity">
    <reaction evidence="12">
        <text>Preferential cleavage: (Ac)2-L-Lys-D-Ala-|-D-Ala. Also transpeptidation of peptidyl-alanyl moieties that are N-acyl substituents of D-alanine.</text>
        <dbReference type="EC" id="3.4.16.4"/>
    </reaction>
</comment>
<keyword evidence="7 14" id="KW-0732">Signal</keyword>
<dbReference type="Gene3D" id="2.60.410.10">
    <property type="entry name" value="D-Ala-D-Ala carboxypeptidase, C-terminal domain"/>
    <property type="match status" value="1"/>
</dbReference>
<dbReference type="SUPFAM" id="SSF69189">
    <property type="entry name" value="Penicillin-binding protein associated domain"/>
    <property type="match status" value="1"/>
</dbReference>
<evidence type="ECO:0000256" key="9">
    <source>
        <dbReference type="ARBA" id="ARBA00022960"/>
    </source>
</evidence>
<comment type="caution">
    <text evidence="16">The sequence shown here is derived from an EMBL/GenBank/DDBJ whole genome shotgun (WGS) entry which is preliminary data.</text>
</comment>
<evidence type="ECO:0000256" key="4">
    <source>
        <dbReference type="ARBA" id="ARBA00012448"/>
    </source>
</evidence>
<evidence type="ECO:0000256" key="12">
    <source>
        <dbReference type="ARBA" id="ARBA00034000"/>
    </source>
</evidence>
<dbReference type="PANTHER" id="PTHR21581:SF6">
    <property type="entry name" value="TRAFFICKING PROTEIN PARTICLE COMPLEX SUBUNIT 12"/>
    <property type="match status" value="1"/>
</dbReference>
<proteinExistence type="inferred from homology"/>
<evidence type="ECO:0000256" key="8">
    <source>
        <dbReference type="ARBA" id="ARBA00022801"/>
    </source>
</evidence>
<dbReference type="InterPro" id="IPR012907">
    <property type="entry name" value="Peptidase_S11_C"/>
</dbReference>
<evidence type="ECO:0000256" key="14">
    <source>
        <dbReference type="SAM" id="SignalP"/>
    </source>
</evidence>
<keyword evidence="11" id="KW-0961">Cell wall biogenesis/degradation</keyword>
<dbReference type="SMART" id="SM00936">
    <property type="entry name" value="PBP5_C"/>
    <property type="match status" value="1"/>
</dbReference>
<dbReference type="EMBL" id="JAGGLL010000033">
    <property type="protein sequence ID" value="MBP2023619.1"/>
    <property type="molecule type" value="Genomic_DNA"/>
</dbReference>
<feature type="chain" id="PRO_5046346692" description="serine-type D-Ala-D-Ala carboxypeptidase" evidence="14">
    <location>
        <begin position="23"/>
        <end position="399"/>
    </location>
</feature>
<evidence type="ECO:0000259" key="15">
    <source>
        <dbReference type="SMART" id="SM00936"/>
    </source>
</evidence>
<dbReference type="InterPro" id="IPR018044">
    <property type="entry name" value="Peptidase_S11"/>
</dbReference>
<evidence type="ECO:0000256" key="7">
    <source>
        <dbReference type="ARBA" id="ARBA00022729"/>
    </source>
</evidence>
<protein>
    <recommendedName>
        <fullName evidence="4">serine-type D-Ala-D-Ala carboxypeptidase</fullName>
        <ecNumber evidence="4">3.4.16.4</ecNumber>
    </recommendedName>
</protein>
<dbReference type="SUPFAM" id="SSF56601">
    <property type="entry name" value="beta-lactamase/transpeptidase-like"/>
    <property type="match status" value="1"/>
</dbReference>
<dbReference type="Pfam" id="PF07943">
    <property type="entry name" value="PBP5_C"/>
    <property type="match status" value="1"/>
</dbReference>
<evidence type="ECO:0000313" key="16">
    <source>
        <dbReference type="EMBL" id="MBP2023619.1"/>
    </source>
</evidence>
<evidence type="ECO:0000256" key="6">
    <source>
        <dbReference type="ARBA" id="ARBA00022670"/>
    </source>
</evidence>
<evidence type="ECO:0000313" key="17">
    <source>
        <dbReference type="Proteomes" id="UP001519308"/>
    </source>
</evidence>
<evidence type="ECO:0000256" key="2">
    <source>
        <dbReference type="ARBA" id="ARBA00004752"/>
    </source>
</evidence>
<evidence type="ECO:0000256" key="11">
    <source>
        <dbReference type="ARBA" id="ARBA00023316"/>
    </source>
</evidence>
<keyword evidence="10" id="KW-0573">Peptidoglycan synthesis</keyword>
<keyword evidence="6" id="KW-0645">Protease</keyword>
<organism evidence="16 17">
    <name type="scientific">Clostridium punense</name>
    <dbReference type="NCBI Taxonomy" id="1054297"/>
    <lineage>
        <taxon>Bacteria</taxon>
        <taxon>Bacillati</taxon>
        <taxon>Bacillota</taxon>
        <taxon>Clostridia</taxon>
        <taxon>Eubacteriales</taxon>
        <taxon>Clostridiaceae</taxon>
        <taxon>Clostridium</taxon>
    </lineage>
</organism>
<dbReference type="InterPro" id="IPR012338">
    <property type="entry name" value="Beta-lactam/transpept-like"/>
</dbReference>
<name>A0ABS4K775_9CLOT</name>